<dbReference type="Pfam" id="PF00271">
    <property type="entry name" value="Helicase_C"/>
    <property type="match status" value="1"/>
</dbReference>
<dbReference type="Proteomes" id="UP000826234">
    <property type="component" value="Unassembled WGS sequence"/>
</dbReference>
<evidence type="ECO:0000259" key="6">
    <source>
        <dbReference type="PROSITE" id="PS51194"/>
    </source>
</evidence>
<evidence type="ECO:0000313" key="7">
    <source>
        <dbReference type="EMBL" id="KAH0625679.1"/>
    </source>
</evidence>
<keyword evidence="8" id="KW-1185">Reference proteome</keyword>
<name>A0ABQ7T7H0_PHRPL</name>
<dbReference type="PANTHER" id="PTHR24031">
    <property type="entry name" value="RNA HELICASE"/>
    <property type="match status" value="1"/>
</dbReference>
<keyword evidence="5" id="KW-0347">Helicase</keyword>
<organism evidence="7 8">
    <name type="scientific">Phrynosoma platyrhinos</name>
    <name type="common">Desert horned lizard</name>
    <dbReference type="NCBI Taxonomy" id="52577"/>
    <lineage>
        <taxon>Eukaryota</taxon>
        <taxon>Metazoa</taxon>
        <taxon>Chordata</taxon>
        <taxon>Craniata</taxon>
        <taxon>Vertebrata</taxon>
        <taxon>Euteleostomi</taxon>
        <taxon>Lepidosauria</taxon>
        <taxon>Squamata</taxon>
        <taxon>Bifurcata</taxon>
        <taxon>Unidentata</taxon>
        <taxon>Episquamata</taxon>
        <taxon>Toxicofera</taxon>
        <taxon>Iguania</taxon>
        <taxon>Phrynosomatidae</taxon>
        <taxon>Phrynosomatinae</taxon>
        <taxon>Phrynosoma</taxon>
    </lineage>
</organism>
<accession>A0ABQ7T7H0</accession>
<dbReference type="InterPro" id="IPR027417">
    <property type="entry name" value="P-loop_NTPase"/>
</dbReference>
<evidence type="ECO:0000256" key="2">
    <source>
        <dbReference type="ARBA" id="ARBA00022801"/>
    </source>
</evidence>
<keyword evidence="2 5" id="KW-0378">Hydrolase</keyword>
<evidence type="ECO:0000256" key="3">
    <source>
        <dbReference type="ARBA" id="ARBA00022840"/>
    </source>
</evidence>
<keyword evidence="3 5" id="KW-0067">ATP-binding</keyword>
<keyword evidence="4 5" id="KW-0694">RNA-binding</keyword>
<feature type="domain" description="Helicase C-terminal" evidence="6">
    <location>
        <begin position="1"/>
        <end position="95"/>
    </location>
</feature>
<dbReference type="PROSITE" id="PS51194">
    <property type="entry name" value="HELICASE_CTER"/>
    <property type="match status" value="1"/>
</dbReference>
<protein>
    <recommendedName>
        <fullName evidence="5">ATP-dependent RNA helicase</fullName>
        <ecNumber evidence="5">3.6.4.13</ecNumber>
    </recommendedName>
</protein>
<comment type="function">
    <text evidence="5">RNA helicase.</text>
</comment>
<keyword evidence="1 5" id="KW-0547">Nucleotide-binding</keyword>
<sequence length="161" mass="17893">MQLISTDATARGIDVAGVKCVISYDAPQFIRTYVHRVGRTARAGRAGLAFTLLLKQQESKFLRMLREAGLPPLERQLVRSGQIRTLLPGYEEALAALQETVKGWREVIRTRLLRMEEDFVGLLEELLPDGILHTLAPGGHLGTGFKNVVSGSDDLRRERKG</sequence>
<evidence type="ECO:0000256" key="5">
    <source>
        <dbReference type="RuleBase" id="RU365068"/>
    </source>
</evidence>
<comment type="catalytic activity">
    <reaction evidence="5">
        <text>ATP + H2O = ADP + phosphate + H(+)</text>
        <dbReference type="Rhea" id="RHEA:13065"/>
        <dbReference type="ChEBI" id="CHEBI:15377"/>
        <dbReference type="ChEBI" id="CHEBI:15378"/>
        <dbReference type="ChEBI" id="CHEBI:30616"/>
        <dbReference type="ChEBI" id="CHEBI:43474"/>
        <dbReference type="ChEBI" id="CHEBI:456216"/>
        <dbReference type="EC" id="3.6.4.13"/>
    </reaction>
</comment>
<proteinExistence type="inferred from homology"/>
<gene>
    <name evidence="7" type="ORF">JD844_015274</name>
</gene>
<dbReference type="InterPro" id="IPR001650">
    <property type="entry name" value="Helicase_C-like"/>
</dbReference>
<evidence type="ECO:0000256" key="1">
    <source>
        <dbReference type="ARBA" id="ARBA00022741"/>
    </source>
</evidence>
<dbReference type="EMBL" id="JAIPUX010001211">
    <property type="protein sequence ID" value="KAH0625679.1"/>
    <property type="molecule type" value="Genomic_DNA"/>
</dbReference>
<reference evidence="7 8" key="1">
    <citation type="journal article" date="2022" name="Gigascience">
        <title>A chromosome-level genome assembly and annotation of the desert horned lizard, Phrynosoma platyrhinos, provides insight into chromosomal rearrangements among reptiles.</title>
        <authorList>
            <person name="Koochekian N."/>
            <person name="Ascanio A."/>
            <person name="Farleigh K."/>
            <person name="Card D.C."/>
            <person name="Schield D.R."/>
            <person name="Castoe T.A."/>
            <person name="Jezkova T."/>
        </authorList>
    </citation>
    <scope>NUCLEOTIDE SEQUENCE [LARGE SCALE GENOMIC DNA]</scope>
    <source>
        <strain evidence="7">NK-2021</strain>
    </source>
</reference>
<comment type="domain">
    <text evidence="5">The Q motif is unique to and characteristic of the DEAD box family of RNA helicases and controls ATP binding and hydrolysis.</text>
</comment>
<dbReference type="EC" id="3.6.4.13" evidence="5"/>
<evidence type="ECO:0000256" key="4">
    <source>
        <dbReference type="ARBA" id="ARBA00022884"/>
    </source>
</evidence>
<dbReference type="SUPFAM" id="SSF52540">
    <property type="entry name" value="P-loop containing nucleoside triphosphate hydrolases"/>
    <property type="match status" value="1"/>
</dbReference>
<dbReference type="Gene3D" id="3.40.50.300">
    <property type="entry name" value="P-loop containing nucleotide triphosphate hydrolases"/>
    <property type="match status" value="1"/>
</dbReference>
<comment type="similarity">
    <text evidence="5">Belongs to the DEAD box helicase family.</text>
</comment>
<evidence type="ECO:0000313" key="8">
    <source>
        <dbReference type="Proteomes" id="UP000826234"/>
    </source>
</evidence>
<comment type="caution">
    <text evidence="7">The sequence shown here is derived from an EMBL/GenBank/DDBJ whole genome shotgun (WGS) entry which is preliminary data.</text>
</comment>